<feature type="region of interest" description="Disordered" evidence="1">
    <location>
        <begin position="305"/>
        <end position="330"/>
    </location>
</feature>
<reference evidence="2" key="2">
    <citation type="journal article" date="2022" name="Res Sq">
        <title>Comparative Genomics Reveals Insights into the Divergent Evolution of Astigmatic Mites and Household Pest Adaptations.</title>
        <authorList>
            <person name="Xiong Q."/>
            <person name="Wan A.T.-Y."/>
            <person name="Liu X.-Y."/>
            <person name="Fung C.S.-H."/>
            <person name="Xiao X."/>
            <person name="Malainual N."/>
            <person name="Hou J."/>
            <person name="Wang L."/>
            <person name="Wang M."/>
            <person name="Yang K."/>
            <person name="Cui Y."/>
            <person name="Leung E."/>
            <person name="Nong W."/>
            <person name="Shin S.-K."/>
            <person name="Au S."/>
            <person name="Jeong K.Y."/>
            <person name="Chew F.T."/>
            <person name="Hui J."/>
            <person name="Leung T.F."/>
            <person name="Tungtrongchitr A."/>
            <person name="Zhong N."/>
            <person name="Liu Z."/>
            <person name="Tsui S."/>
        </authorList>
    </citation>
    <scope>NUCLEOTIDE SEQUENCE</scope>
    <source>
        <strain evidence="2">Derf</strain>
        <tissue evidence="2">Whole organism</tissue>
    </source>
</reference>
<keyword evidence="3" id="KW-1185">Reference proteome</keyword>
<reference evidence="2" key="1">
    <citation type="submission" date="2013-05" db="EMBL/GenBank/DDBJ databases">
        <authorList>
            <person name="Yim A.K.Y."/>
            <person name="Chan T.F."/>
            <person name="Ji K.M."/>
            <person name="Liu X.Y."/>
            <person name="Zhou J.W."/>
            <person name="Li R.Q."/>
            <person name="Yang K.Y."/>
            <person name="Li J."/>
            <person name="Li M."/>
            <person name="Law P.T.W."/>
            <person name="Wu Y.L."/>
            <person name="Cai Z.L."/>
            <person name="Qin H."/>
            <person name="Bao Y."/>
            <person name="Leung R.K.K."/>
            <person name="Ng P.K.S."/>
            <person name="Zou J."/>
            <person name="Zhong X.J."/>
            <person name="Ran P.X."/>
            <person name="Zhong N.S."/>
            <person name="Liu Z.G."/>
            <person name="Tsui S.K.W."/>
        </authorList>
    </citation>
    <scope>NUCLEOTIDE SEQUENCE</scope>
    <source>
        <strain evidence="2">Derf</strain>
        <tissue evidence="2">Whole organism</tissue>
    </source>
</reference>
<protein>
    <submittedName>
        <fullName evidence="2">Uncharacterized protein</fullName>
    </submittedName>
</protein>
<sequence length="330" mass="38867">MKSSSADCVVDKTNNHCTNRSNSLGRQTNASIIGRLFTGVEPINIAKIRRRLFSFHQRDAFRSDLVQSLPTKLNESRNMIPNQDSKIAKILHFNNIKNQEKRLMISRNFSHQNWHHHDMCKNQDKLKTNNSHKNLQSTSTNNSEKLRPHKHGCTMIPFQRQMSFDVDDEDKDQDKIKKCFHHQNSHFKHSMKTSINESLIHNMPNTQVYHHCYSLCQHQHHHHKQRQQKRNNPFDDSHYVDYNSNCINCFNDDKTVDDIYSFNKSLNNDKKNSLKRENNCNHCRDRHSLCDKNIRNDVIARNINDDDVDNNRKSNDEKSDGNDKSETFDS</sequence>
<dbReference type="Proteomes" id="UP000790347">
    <property type="component" value="Unassembled WGS sequence"/>
</dbReference>
<dbReference type="EMBL" id="ASGP02000005">
    <property type="protein sequence ID" value="KAH9506594.1"/>
    <property type="molecule type" value="Genomic_DNA"/>
</dbReference>
<accession>A0A922HUQ7</accession>
<dbReference type="AlphaFoldDB" id="A0A922HUQ7"/>
<comment type="caution">
    <text evidence="2">The sequence shown here is derived from an EMBL/GenBank/DDBJ whole genome shotgun (WGS) entry which is preliminary data.</text>
</comment>
<proteinExistence type="predicted"/>
<name>A0A922HUQ7_DERFA</name>
<evidence type="ECO:0000313" key="2">
    <source>
        <dbReference type="EMBL" id="KAH9506594.1"/>
    </source>
</evidence>
<evidence type="ECO:0000313" key="3">
    <source>
        <dbReference type="Proteomes" id="UP000790347"/>
    </source>
</evidence>
<organism evidence="2 3">
    <name type="scientific">Dermatophagoides farinae</name>
    <name type="common">American house dust mite</name>
    <dbReference type="NCBI Taxonomy" id="6954"/>
    <lineage>
        <taxon>Eukaryota</taxon>
        <taxon>Metazoa</taxon>
        <taxon>Ecdysozoa</taxon>
        <taxon>Arthropoda</taxon>
        <taxon>Chelicerata</taxon>
        <taxon>Arachnida</taxon>
        <taxon>Acari</taxon>
        <taxon>Acariformes</taxon>
        <taxon>Sarcoptiformes</taxon>
        <taxon>Astigmata</taxon>
        <taxon>Psoroptidia</taxon>
        <taxon>Analgoidea</taxon>
        <taxon>Pyroglyphidae</taxon>
        <taxon>Dermatophagoidinae</taxon>
        <taxon>Dermatophagoides</taxon>
    </lineage>
</organism>
<gene>
    <name evidence="2" type="ORF">DERF_011320</name>
</gene>
<feature type="compositionally biased region" description="Basic and acidic residues" evidence="1">
    <location>
        <begin position="309"/>
        <end position="330"/>
    </location>
</feature>
<evidence type="ECO:0000256" key="1">
    <source>
        <dbReference type="SAM" id="MobiDB-lite"/>
    </source>
</evidence>